<dbReference type="GO" id="GO:0046872">
    <property type="term" value="F:metal ion binding"/>
    <property type="evidence" value="ECO:0007669"/>
    <property type="project" value="UniProtKB-KW"/>
</dbReference>
<comment type="similarity">
    <text evidence="6">Belongs to the terpene synthase family. 2-methylisoborneol synthase subfamily.</text>
</comment>
<proteinExistence type="inferred from homology"/>
<dbReference type="SFLD" id="SFLDG01020">
    <property type="entry name" value="Terpene_Cyclase_Like_2"/>
    <property type="match status" value="1"/>
</dbReference>
<dbReference type="AlphaFoldDB" id="A0A840WHT7"/>
<dbReference type="Proteomes" id="UP000579647">
    <property type="component" value="Unassembled WGS sequence"/>
</dbReference>
<organism evidence="10 11">
    <name type="scientific">Nocardiopsis metallicus</name>
    <dbReference type="NCBI Taxonomy" id="179819"/>
    <lineage>
        <taxon>Bacteria</taxon>
        <taxon>Bacillati</taxon>
        <taxon>Actinomycetota</taxon>
        <taxon>Actinomycetes</taxon>
        <taxon>Streptosporangiales</taxon>
        <taxon>Nocardiopsidaceae</taxon>
        <taxon>Nocardiopsis</taxon>
    </lineage>
</organism>
<accession>A0A840WHT7</accession>
<evidence type="ECO:0000256" key="8">
    <source>
        <dbReference type="ARBA" id="ARBA00035696"/>
    </source>
</evidence>
<evidence type="ECO:0000256" key="7">
    <source>
        <dbReference type="ARBA" id="ARBA00035680"/>
    </source>
</evidence>
<comment type="cofactor">
    <cofactor evidence="1">
        <name>Mg(2+)</name>
        <dbReference type="ChEBI" id="CHEBI:18420"/>
    </cofactor>
</comment>
<evidence type="ECO:0000256" key="3">
    <source>
        <dbReference type="ARBA" id="ARBA00022842"/>
    </source>
</evidence>
<protein>
    <recommendedName>
        <fullName evidence="8">2-methylisoborneol synthase</fullName>
        <ecNumber evidence="7">4.2.3.118</ecNumber>
    </recommendedName>
</protein>
<feature type="compositionally biased region" description="Pro residues" evidence="9">
    <location>
        <begin position="60"/>
        <end position="81"/>
    </location>
</feature>
<dbReference type="SFLD" id="SFLDS00005">
    <property type="entry name" value="Isoprenoid_Synthase_Type_I"/>
    <property type="match status" value="1"/>
</dbReference>
<keyword evidence="3" id="KW-0460">Magnesium</keyword>
<evidence type="ECO:0000256" key="2">
    <source>
        <dbReference type="ARBA" id="ARBA00022723"/>
    </source>
</evidence>
<dbReference type="GO" id="GO:0042214">
    <property type="term" value="P:terpene metabolic process"/>
    <property type="evidence" value="ECO:0007669"/>
    <property type="project" value="InterPro"/>
</dbReference>
<feature type="compositionally biased region" description="Low complexity" evidence="9">
    <location>
        <begin position="37"/>
        <end position="59"/>
    </location>
</feature>
<sequence>MSLMSRMSASTAGHRTAELVAALLRDPHRPGKSDLLAAPDGSSPHSPAAPGPTASGQSAPVPPAPVPPAPPAAAPLLPPGPTGIGTSAARVLLPEAPRANGAVTGTAPAARASSSARAVPRIPTAPSGPGYTGSGPAPGDVGSPVPVLYCPPAVRDDPALGEEVDDRLVEWAAEVGVYPGQLDRVRSAGFGRLIMLAHPETSDPDRLLAAAKCALAEWSVDDHYVDGEVEEARPELLGQRLAIAHSVIDQAHLPLKYAPQLEEVVRADPVMVALRSSLDNLARFGSHAQVRRLRHELGIMFVAYNQEAVWAATGQRPPMWEFLMHRHENSFVPCMALIDTLAGYELPQEEFADPRVRRVFTMAGSATVIVNDLYSMAKEDPSDFSVPRLIATEEGCSEREAIERTVLLHDELMHTYEAEAAALALTGSPELRRFLAGVWAWTGGSREWHASSGRYHGTGTGAS</sequence>
<feature type="region of interest" description="Disordered" evidence="9">
    <location>
        <begin position="19"/>
        <end position="87"/>
    </location>
</feature>
<keyword evidence="2" id="KW-0479">Metal-binding</keyword>
<dbReference type="Gene3D" id="1.10.600.10">
    <property type="entry name" value="Farnesyl Diphosphate Synthase"/>
    <property type="match status" value="1"/>
</dbReference>
<gene>
    <name evidence="10" type="ORF">HNR07_000775</name>
</gene>
<name>A0A840WHT7_9ACTN</name>
<dbReference type="EMBL" id="JACHDO010000001">
    <property type="protein sequence ID" value="MBB5489638.1"/>
    <property type="molecule type" value="Genomic_DNA"/>
</dbReference>
<feature type="compositionally biased region" description="Low complexity" evidence="9">
    <location>
        <begin position="107"/>
        <end position="122"/>
    </location>
</feature>
<dbReference type="InterPro" id="IPR034686">
    <property type="entry name" value="Terpene_cyclase-like_2"/>
</dbReference>
<keyword evidence="11" id="KW-1185">Reference proteome</keyword>
<evidence type="ECO:0000256" key="9">
    <source>
        <dbReference type="SAM" id="MobiDB-lite"/>
    </source>
</evidence>
<dbReference type="SUPFAM" id="SSF48576">
    <property type="entry name" value="Terpenoid synthases"/>
    <property type="match status" value="1"/>
</dbReference>
<evidence type="ECO:0000256" key="5">
    <source>
        <dbReference type="ARBA" id="ARBA00035573"/>
    </source>
</evidence>
<evidence type="ECO:0000256" key="6">
    <source>
        <dbReference type="ARBA" id="ARBA00035653"/>
    </source>
</evidence>
<dbReference type="GO" id="GO:0010333">
    <property type="term" value="F:terpene synthase activity"/>
    <property type="evidence" value="ECO:0007669"/>
    <property type="project" value="InterPro"/>
</dbReference>
<dbReference type="InterPro" id="IPR008949">
    <property type="entry name" value="Isoprenoid_synthase_dom_sf"/>
</dbReference>
<dbReference type="EC" id="4.2.3.118" evidence="7"/>
<evidence type="ECO:0000313" key="10">
    <source>
        <dbReference type="EMBL" id="MBB5489638.1"/>
    </source>
</evidence>
<evidence type="ECO:0000313" key="11">
    <source>
        <dbReference type="Proteomes" id="UP000579647"/>
    </source>
</evidence>
<reference evidence="10 11" key="1">
    <citation type="submission" date="2020-08" db="EMBL/GenBank/DDBJ databases">
        <title>Sequencing the genomes of 1000 actinobacteria strains.</title>
        <authorList>
            <person name="Klenk H.-P."/>
        </authorList>
    </citation>
    <scope>NUCLEOTIDE SEQUENCE [LARGE SCALE GENOMIC DNA]</scope>
    <source>
        <strain evidence="10 11">DSM 44598</strain>
    </source>
</reference>
<dbReference type="RefSeq" id="WP_184361992.1">
    <property type="nucleotide sequence ID" value="NZ_BAAAKM010000100.1"/>
</dbReference>
<dbReference type="NCBIfam" id="NF041167">
    <property type="entry name" value="f2_encap_cargo2"/>
    <property type="match status" value="1"/>
</dbReference>
<evidence type="ECO:0000256" key="4">
    <source>
        <dbReference type="ARBA" id="ARBA00023239"/>
    </source>
</evidence>
<comment type="caution">
    <text evidence="10">The sequence shown here is derived from an EMBL/GenBank/DDBJ whole genome shotgun (WGS) entry which is preliminary data.</text>
</comment>
<evidence type="ECO:0000256" key="1">
    <source>
        <dbReference type="ARBA" id="ARBA00001946"/>
    </source>
</evidence>
<feature type="region of interest" description="Disordered" evidence="9">
    <location>
        <begin position="99"/>
        <end position="139"/>
    </location>
</feature>
<keyword evidence="4 10" id="KW-0456">Lyase</keyword>
<comment type="catalytic activity">
    <reaction evidence="5">
        <text>(E)-2-methylgeranyl diphosphate + H2O = 2-methylisoborneol + diphosphate</text>
        <dbReference type="Rhea" id="RHEA:32571"/>
        <dbReference type="ChEBI" id="CHEBI:15377"/>
        <dbReference type="ChEBI" id="CHEBI:33019"/>
        <dbReference type="ChEBI" id="CHEBI:61984"/>
        <dbReference type="ChEBI" id="CHEBI:61987"/>
        <dbReference type="EC" id="4.2.3.118"/>
    </reaction>
</comment>
<dbReference type="Pfam" id="PF19086">
    <property type="entry name" value="Terpene_syn_C_2"/>
    <property type="match status" value="1"/>
</dbReference>
<dbReference type="InterPro" id="IPR047945">
    <property type="entry name" value="MIB_synthase"/>
</dbReference>